<organism evidence="3 4">
    <name type="scientific">Dichotomopilus funicola</name>
    <dbReference type="NCBI Taxonomy" id="1934379"/>
    <lineage>
        <taxon>Eukaryota</taxon>
        <taxon>Fungi</taxon>
        <taxon>Dikarya</taxon>
        <taxon>Ascomycota</taxon>
        <taxon>Pezizomycotina</taxon>
        <taxon>Sordariomycetes</taxon>
        <taxon>Sordariomycetidae</taxon>
        <taxon>Sordariales</taxon>
        <taxon>Chaetomiaceae</taxon>
        <taxon>Dichotomopilus</taxon>
    </lineage>
</organism>
<dbReference type="PANTHER" id="PTHR42059:SF1">
    <property type="entry name" value="TNT DOMAIN-CONTAINING PROTEIN"/>
    <property type="match status" value="1"/>
</dbReference>
<reference evidence="3" key="2">
    <citation type="submission" date="2023-05" db="EMBL/GenBank/DDBJ databases">
        <authorList>
            <consortium name="Lawrence Berkeley National Laboratory"/>
            <person name="Steindorff A."/>
            <person name="Hensen N."/>
            <person name="Bonometti L."/>
            <person name="Westerberg I."/>
            <person name="Brannstrom I.O."/>
            <person name="Guillou S."/>
            <person name="Cros-Aarteil S."/>
            <person name="Calhoun S."/>
            <person name="Haridas S."/>
            <person name="Kuo A."/>
            <person name="Mondo S."/>
            <person name="Pangilinan J."/>
            <person name="Riley R."/>
            <person name="Labutti K."/>
            <person name="Andreopoulos B."/>
            <person name="Lipzen A."/>
            <person name="Chen C."/>
            <person name="Yanf M."/>
            <person name="Daum C."/>
            <person name="Ng V."/>
            <person name="Clum A."/>
            <person name="Ohm R."/>
            <person name="Martin F."/>
            <person name="Silar P."/>
            <person name="Natvig D."/>
            <person name="Lalanne C."/>
            <person name="Gautier V."/>
            <person name="Ament-Velasquez S.L."/>
            <person name="Kruys A."/>
            <person name="Hutchinson M.I."/>
            <person name="Powell A.J."/>
            <person name="Barry K."/>
            <person name="Miller A.N."/>
            <person name="Grigoriev I.V."/>
            <person name="Debuchy R."/>
            <person name="Gladieux P."/>
            <person name="Thoren M.H."/>
            <person name="Johannesson H."/>
        </authorList>
    </citation>
    <scope>NUCLEOTIDE SEQUENCE</scope>
    <source>
        <strain evidence="3">CBS 141.50</strain>
    </source>
</reference>
<dbReference type="Pfam" id="PF14021">
    <property type="entry name" value="TNT"/>
    <property type="match status" value="1"/>
</dbReference>
<evidence type="ECO:0000256" key="1">
    <source>
        <dbReference type="SAM" id="SignalP"/>
    </source>
</evidence>
<evidence type="ECO:0000313" key="4">
    <source>
        <dbReference type="Proteomes" id="UP001302676"/>
    </source>
</evidence>
<dbReference type="AlphaFoldDB" id="A0AAN6UWA1"/>
<evidence type="ECO:0000259" key="2">
    <source>
        <dbReference type="Pfam" id="PF14021"/>
    </source>
</evidence>
<proteinExistence type="predicted"/>
<dbReference type="InterPro" id="IPR025331">
    <property type="entry name" value="TNT"/>
</dbReference>
<dbReference type="InterPro" id="IPR053024">
    <property type="entry name" value="Fungal_surface_NADase"/>
</dbReference>
<keyword evidence="1" id="KW-0732">Signal</keyword>
<dbReference type="EMBL" id="MU853640">
    <property type="protein sequence ID" value="KAK4140119.1"/>
    <property type="molecule type" value="Genomic_DNA"/>
</dbReference>
<dbReference type="Proteomes" id="UP001302676">
    <property type="component" value="Unassembled WGS sequence"/>
</dbReference>
<feature type="signal peptide" evidence="1">
    <location>
        <begin position="1"/>
        <end position="21"/>
    </location>
</feature>
<evidence type="ECO:0000313" key="3">
    <source>
        <dbReference type="EMBL" id="KAK4140119.1"/>
    </source>
</evidence>
<accession>A0AAN6UWA1</accession>
<feature type="chain" id="PRO_5043019614" description="TNT domain-containing protein" evidence="1">
    <location>
        <begin position="22"/>
        <end position="228"/>
    </location>
</feature>
<gene>
    <name evidence="3" type="ORF">C8A04DRAFT_32409</name>
</gene>
<dbReference type="GO" id="GO:0050135">
    <property type="term" value="F:NADP+ nucleosidase activity"/>
    <property type="evidence" value="ECO:0007669"/>
    <property type="project" value="InterPro"/>
</dbReference>
<dbReference type="PANTHER" id="PTHR42059">
    <property type="entry name" value="TNT DOMAIN-CONTAINING PROTEIN"/>
    <property type="match status" value="1"/>
</dbReference>
<comment type="caution">
    <text evidence="3">The sequence shown here is derived from an EMBL/GenBank/DDBJ whole genome shotgun (WGS) entry which is preliminary data.</text>
</comment>
<reference evidence="3" key="1">
    <citation type="journal article" date="2023" name="Mol. Phylogenet. Evol.">
        <title>Genome-scale phylogeny and comparative genomics of the fungal order Sordariales.</title>
        <authorList>
            <person name="Hensen N."/>
            <person name="Bonometti L."/>
            <person name="Westerberg I."/>
            <person name="Brannstrom I.O."/>
            <person name="Guillou S."/>
            <person name="Cros-Aarteil S."/>
            <person name="Calhoun S."/>
            <person name="Haridas S."/>
            <person name="Kuo A."/>
            <person name="Mondo S."/>
            <person name="Pangilinan J."/>
            <person name="Riley R."/>
            <person name="LaButti K."/>
            <person name="Andreopoulos B."/>
            <person name="Lipzen A."/>
            <person name="Chen C."/>
            <person name="Yan M."/>
            <person name="Daum C."/>
            <person name="Ng V."/>
            <person name="Clum A."/>
            <person name="Steindorff A."/>
            <person name="Ohm R.A."/>
            <person name="Martin F."/>
            <person name="Silar P."/>
            <person name="Natvig D.O."/>
            <person name="Lalanne C."/>
            <person name="Gautier V."/>
            <person name="Ament-Velasquez S.L."/>
            <person name="Kruys A."/>
            <person name="Hutchinson M.I."/>
            <person name="Powell A.J."/>
            <person name="Barry K."/>
            <person name="Miller A.N."/>
            <person name="Grigoriev I.V."/>
            <person name="Debuchy R."/>
            <person name="Gladieux P."/>
            <person name="Hiltunen Thoren M."/>
            <person name="Johannesson H."/>
        </authorList>
    </citation>
    <scope>NUCLEOTIDE SEQUENCE</scope>
    <source>
        <strain evidence="3">CBS 141.50</strain>
    </source>
</reference>
<feature type="domain" description="TNT" evidence="2">
    <location>
        <begin position="125"/>
        <end position="219"/>
    </location>
</feature>
<sequence>MKLTDLSPLLLLLALFHAISATISATNCGIPDSEEYCFGTRYNSSLVSKYPCGDSRLGPARLPTKHDEEPVARVVGAILSDYNPFGGLCPGAFLEAWTNATNGRWKYPPHNGFKLTWEPLDVMILPVGSLLDRFGDEGGKFLSPVGVQYRERAIPPGNLATRDADSAYPYNYHVYTVIKPLRVLSGRIEPWFGQPGDGVQYKLDDDITVWSLVEDRYLQPENALVRLP</sequence>
<keyword evidence="4" id="KW-1185">Reference proteome</keyword>
<name>A0AAN6UWA1_9PEZI</name>
<dbReference type="GeneID" id="87818700"/>
<protein>
    <recommendedName>
        <fullName evidence="2">TNT domain-containing protein</fullName>
    </recommendedName>
</protein>
<dbReference type="RefSeq" id="XP_062633490.1">
    <property type="nucleotide sequence ID" value="XM_062782087.1"/>
</dbReference>